<dbReference type="Gramene" id="TVU47672">
    <property type="protein sequence ID" value="TVU47672"/>
    <property type="gene ID" value="EJB05_07278"/>
</dbReference>
<dbReference type="Proteomes" id="UP000324897">
    <property type="component" value="Chromosome 5"/>
</dbReference>
<dbReference type="EMBL" id="RWGY01000004">
    <property type="protein sequence ID" value="TVU47672.1"/>
    <property type="molecule type" value="Genomic_DNA"/>
</dbReference>
<name>A0A5J9WG24_9POAL</name>
<sequence>MASSAAATTLGGRGGALTPASVYALSVGLASPSIDPSALQRLSIRAPSPQETSVSLQAIAALHAAAVVLLNKLLLTAADSPSDLITASTATRLAEALKLAAEPKLAAASEPKLAVAPEAEPELAAALRPASRDEAAVATASAPVAVALAALIDCSARGDASAFEVPVSGDGLSAKDEADVATDVKMLIFGSKLVCSAGGASSTSFPKVPSVNGIFREAVRALHARVRIELNSPVRLGKRVFDEFLTRHDY</sequence>
<protein>
    <submittedName>
        <fullName evidence="1">Uncharacterized protein</fullName>
    </submittedName>
</protein>
<organism evidence="1 2">
    <name type="scientific">Eragrostis curvula</name>
    <name type="common">weeping love grass</name>
    <dbReference type="NCBI Taxonomy" id="38414"/>
    <lineage>
        <taxon>Eukaryota</taxon>
        <taxon>Viridiplantae</taxon>
        <taxon>Streptophyta</taxon>
        <taxon>Embryophyta</taxon>
        <taxon>Tracheophyta</taxon>
        <taxon>Spermatophyta</taxon>
        <taxon>Magnoliopsida</taxon>
        <taxon>Liliopsida</taxon>
        <taxon>Poales</taxon>
        <taxon>Poaceae</taxon>
        <taxon>PACMAD clade</taxon>
        <taxon>Chloridoideae</taxon>
        <taxon>Eragrostideae</taxon>
        <taxon>Eragrostidinae</taxon>
        <taxon>Eragrostis</taxon>
    </lineage>
</organism>
<comment type="caution">
    <text evidence="1">The sequence shown here is derived from an EMBL/GenBank/DDBJ whole genome shotgun (WGS) entry which is preliminary data.</text>
</comment>
<evidence type="ECO:0000313" key="1">
    <source>
        <dbReference type="EMBL" id="TVU47672.1"/>
    </source>
</evidence>
<keyword evidence="2" id="KW-1185">Reference proteome</keyword>
<dbReference type="OrthoDB" id="1906957at2759"/>
<feature type="non-terminal residue" evidence="1">
    <location>
        <position position="1"/>
    </location>
</feature>
<dbReference type="AlphaFoldDB" id="A0A5J9WG24"/>
<reference evidence="1 2" key="1">
    <citation type="journal article" date="2019" name="Sci. Rep.">
        <title>A high-quality genome of Eragrostis curvula grass provides insights into Poaceae evolution and supports new strategies to enhance forage quality.</title>
        <authorList>
            <person name="Carballo J."/>
            <person name="Santos B.A.C.M."/>
            <person name="Zappacosta D."/>
            <person name="Garbus I."/>
            <person name="Selva J.P."/>
            <person name="Gallo C.A."/>
            <person name="Diaz A."/>
            <person name="Albertini E."/>
            <person name="Caccamo M."/>
            <person name="Echenique V."/>
        </authorList>
    </citation>
    <scope>NUCLEOTIDE SEQUENCE [LARGE SCALE GENOMIC DNA]</scope>
    <source>
        <strain evidence="2">cv. Victoria</strain>
        <tissue evidence="1">Leaf</tissue>
    </source>
</reference>
<accession>A0A5J9WG24</accession>
<evidence type="ECO:0000313" key="2">
    <source>
        <dbReference type="Proteomes" id="UP000324897"/>
    </source>
</evidence>
<gene>
    <name evidence="1" type="ORF">EJB05_07278</name>
</gene>
<proteinExistence type="predicted"/>